<evidence type="ECO:0000256" key="7">
    <source>
        <dbReference type="ARBA" id="ARBA00022840"/>
    </source>
</evidence>
<dbReference type="InterPro" id="IPR001789">
    <property type="entry name" value="Sig_transdc_resp-reg_receiver"/>
</dbReference>
<evidence type="ECO:0000256" key="5">
    <source>
        <dbReference type="ARBA" id="ARBA00022741"/>
    </source>
</evidence>
<sequence>MRAPCTDRREGPRFRARVAYDGTRVASRLLPASGRSLDVRSLARHPADFSLSQAVRARPLAFVQSDADPMSNERPLPRNTAAADAQPAAPTDPSKTAVYLVDLDGLVTSCNRAARQLSGAADEAIIGQPYSLFHTAEDRAAGVPERNLRHAREHGHFGTEGWRVRPDGSRFWASVVLDPVYDAAGQQVGFAKVIRDVTAEHAAQQALRDSEQRFRMLVQGVTDYALYMLSPQGVITNWNVGAQRIKGYAFEEVIDTHFSRFYTDTDRADDAPGRALRTAAEVGRYEQEGWRVRKDGSRFWAHVVIDAIHDPAGTLIGFAKITRDVTERKEAMAALERANAALFQSQKMEAIGQLTGGIAHDFNNLLAVVGSSVDLLAARLHEPSERRLLDGIHHAVDRGAALTQQLLSFARKQPLQVEAHNLNSLIGGFESMLRRASNASITFDIDLAAELPAVSVDAARFEAALLNLVVNARDAMPDGGTLRLRTALVALQANEVGTLAAGNYVCVSVRDTGVGMDERTVQRVLEPFFTTKPPGKGTGLGLSQVYGFITQSGGDLHIDSTPGAGTTVAIYLPAGTAAAAPSMPTDPEAGAAERVLIVEDEETVMEVATQLFRSLGFEVLTASNGRDALAVLEREPRIDLLFTDVTMPGGMDGIQLARKARALRPQMRVLLASGYPLPALAAQHGALDEFVLVNKPYRLSDLARKLRTLH</sequence>
<evidence type="ECO:0000256" key="10">
    <source>
        <dbReference type="SAM" id="MobiDB-lite"/>
    </source>
</evidence>
<dbReference type="InterPro" id="IPR000700">
    <property type="entry name" value="PAS-assoc_C"/>
</dbReference>
<comment type="catalytic activity">
    <reaction evidence="1">
        <text>ATP + protein L-histidine = ADP + protein N-phospho-L-histidine.</text>
        <dbReference type="EC" id="2.7.13.3"/>
    </reaction>
</comment>
<keyword evidence="3 9" id="KW-0597">Phosphoprotein</keyword>
<feature type="compositionally biased region" description="Low complexity" evidence="10">
    <location>
        <begin position="80"/>
        <end position="93"/>
    </location>
</feature>
<dbReference type="Proteomes" id="UP000243719">
    <property type="component" value="Unassembled WGS sequence"/>
</dbReference>
<keyword evidence="6" id="KW-0418">Kinase</keyword>
<organism evidence="15 16">
    <name type="scientific">Chitinasiproducens palmae</name>
    <dbReference type="NCBI Taxonomy" id="1770053"/>
    <lineage>
        <taxon>Bacteria</taxon>
        <taxon>Pseudomonadati</taxon>
        <taxon>Pseudomonadota</taxon>
        <taxon>Betaproteobacteria</taxon>
        <taxon>Burkholderiales</taxon>
        <taxon>Burkholderiaceae</taxon>
        <taxon>Chitinasiproducens</taxon>
    </lineage>
</organism>
<protein>
    <recommendedName>
        <fullName evidence="2">histidine kinase</fullName>
        <ecNumber evidence="2">2.7.13.3</ecNumber>
    </recommendedName>
</protein>
<dbReference type="SUPFAM" id="SSF55874">
    <property type="entry name" value="ATPase domain of HSP90 chaperone/DNA topoisomerase II/histidine kinase"/>
    <property type="match status" value="1"/>
</dbReference>
<dbReference type="PRINTS" id="PR00344">
    <property type="entry name" value="BCTRLSENSOR"/>
</dbReference>
<dbReference type="CDD" id="cd00130">
    <property type="entry name" value="PAS"/>
    <property type="match status" value="2"/>
</dbReference>
<dbReference type="EC" id="2.7.13.3" evidence="2"/>
<dbReference type="Pfam" id="PF02518">
    <property type="entry name" value="HATPase_c"/>
    <property type="match status" value="1"/>
</dbReference>
<feature type="modified residue" description="4-aspartylphosphate" evidence="9">
    <location>
        <position position="644"/>
    </location>
</feature>
<dbReference type="SMART" id="SM00091">
    <property type="entry name" value="PAS"/>
    <property type="match status" value="2"/>
</dbReference>
<evidence type="ECO:0000256" key="4">
    <source>
        <dbReference type="ARBA" id="ARBA00022679"/>
    </source>
</evidence>
<dbReference type="Gene3D" id="3.30.565.10">
    <property type="entry name" value="Histidine kinase-like ATPase, C-terminal domain"/>
    <property type="match status" value="1"/>
</dbReference>
<dbReference type="NCBIfam" id="TIGR00229">
    <property type="entry name" value="sensory_box"/>
    <property type="match status" value="2"/>
</dbReference>
<feature type="domain" description="Histidine kinase" evidence="11">
    <location>
        <begin position="357"/>
        <end position="576"/>
    </location>
</feature>
<feature type="domain" description="PAC" evidence="14">
    <location>
        <begin position="157"/>
        <end position="209"/>
    </location>
</feature>
<evidence type="ECO:0000256" key="3">
    <source>
        <dbReference type="ARBA" id="ARBA00022553"/>
    </source>
</evidence>
<reference evidence="16" key="1">
    <citation type="submission" date="2016-09" db="EMBL/GenBank/DDBJ databases">
        <authorList>
            <person name="Varghese N."/>
            <person name="Submissions S."/>
        </authorList>
    </citation>
    <scope>NUCLEOTIDE SEQUENCE [LARGE SCALE GENOMIC DNA]</scope>
    <source>
        <strain evidence="16">JS23</strain>
    </source>
</reference>
<keyword evidence="7" id="KW-0067">ATP-binding</keyword>
<dbReference type="InterPro" id="IPR035965">
    <property type="entry name" value="PAS-like_dom_sf"/>
</dbReference>
<evidence type="ECO:0000256" key="8">
    <source>
        <dbReference type="ARBA" id="ARBA00023012"/>
    </source>
</evidence>
<dbReference type="InterPro" id="IPR036890">
    <property type="entry name" value="HATPase_C_sf"/>
</dbReference>
<dbReference type="PANTHER" id="PTHR43065:SF49">
    <property type="entry name" value="HISTIDINE KINASE"/>
    <property type="match status" value="1"/>
</dbReference>
<dbReference type="SMART" id="SM00086">
    <property type="entry name" value="PAC"/>
    <property type="match status" value="2"/>
</dbReference>
<dbReference type="SUPFAM" id="SSF47384">
    <property type="entry name" value="Homodimeric domain of signal transducing histidine kinase"/>
    <property type="match status" value="1"/>
</dbReference>
<dbReference type="GO" id="GO:0006355">
    <property type="term" value="P:regulation of DNA-templated transcription"/>
    <property type="evidence" value="ECO:0007669"/>
    <property type="project" value="InterPro"/>
</dbReference>
<dbReference type="STRING" id="1770053.SAMN05216551_101615"/>
<dbReference type="InterPro" id="IPR013767">
    <property type="entry name" value="PAS_fold"/>
</dbReference>
<dbReference type="PROSITE" id="PS50110">
    <property type="entry name" value="RESPONSE_REGULATORY"/>
    <property type="match status" value="1"/>
</dbReference>
<evidence type="ECO:0000256" key="2">
    <source>
        <dbReference type="ARBA" id="ARBA00012438"/>
    </source>
</evidence>
<dbReference type="InterPro" id="IPR005467">
    <property type="entry name" value="His_kinase_dom"/>
</dbReference>
<evidence type="ECO:0000256" key="9">
    <source>
        <dbReference type="PROSITE-ProRule" id="PRU00169"/>
    </source>
</evidence>
<dbReference type="EMBL" id="FNLO01000001">
    <property type="protein sequence ID" value="SDV46762.1"/>
    <property type="molecule type" value="Genomic_DNA"/>
</dbReference>
<dbReference type="InterPro" id="IPR036097">
    <property type="entry name" value="HisK_dim/P_sf"/>
</dbReference>
<dbReference type="GO" id="GO:0005524">
    <property type="term" value="F:ATP binding"/>
    <property type="evidence" value="ECO:0007669"/>
    <property type="project" value="UniProtKB-KW"/>
</dbReference>
<dbReference type="Pfam" id="PF00072">
    <property type="entry name" value="Response_reg"/>
    <property type="match status" value="1"/>
</dbReference>
<dbReference type="PROSITE" id="PS50109">
    <property type="entry name" value="HIS_KIN"/>
    <property type="match status" value="1"/>
</dbReference>
<proteinExistence type="predicted"/>
<evidence type="ECO:0000259" key="12">
    <source>
        <dbReference type="PROSITE" id="PS50110"/>
    </source>
</evidence>
<dbReference type="PROSITE" id="PS50113">
    <property type="entry name" value="PAC"/>
    <property type="match status" value="2"/>
</dbReference>
<dbReference type="InterPro" id="IPR000014">
    <property type="entry name" value="PAS"/>
</dbReference>
<evidence type="ECO:0000313" key="16">
    <source>
        <dbReference type="Proteomes" id="UP000243719"/>
    </source>
</evidence>
<dbReference type="Gene3D" id="3.30.450.20">
    <property type="entry name" value="PAS domain"/>
    <property type="match status" value="2"/>
</dbReference>
<keyword evidence="16" id="KW-1185">Reference proteome</keyword>
<accession>A0A1H2PK49</accession>
<dbReference type="SMART" id="SM00387">
    <property type="entry name" value="HATPase_c"/>
    <property type="match status" value="1"/>
</dbReference>
<dbReference type="Pfam" id="PF00989">
    <property type="entry name" value="PAS"/>
    <property type="match status" value="1"/>
</dbReference>
<dbReference type="SMART" id="SM00448">
    <property type="entry name" value="REC"/>
    <property type="match status" value="1"/>
</dbReference>
<gene>
    <name evidence="15" type="ORF">SAMN05216551_101615</name>
</gene>
<dbReference type="InterPro" id="IPR004358">
    <property type="entry name" value="Sig_transdc_His_kin-like_C"/>
</dbReference>
<evidence type="ECO:0000259" key="14">
    <source>
        <dbReference type="PROSITE" id="PS50113"/>
    </source>
</evidence>
<dbReference type="PROSITE" id="PS50112">
    <property type="entry name" value="PAS"/>
    <property type="match status" value="2"/>
</dbReference>
<keyword evidence="5" id="KW-0547">Nucleotide-binding</keyword>
<feature type="domain" description="PAS" evidence="13">
    <location>
        <begin position="92"/>
        <end position="134"/>
    </location>
</feature>
<dbReference type="PANTHER" id="PTHR43065">
    <property type="entry name" value="SENSOR HISTIDINE KINASE"/>
    <property type="match status" value="1"/>
</dbReference>
<evidence type="ECO:0000313" key="15">
    <source>
        <dbReference type="EMBL" id="SDV46762.1"/>
    </source>
</evidence>
<keyword evidence="8" id="KW-0902">Two-component regulatory system</keyword>
<dbReference type="SMART" id="SM00388">
    <property type="entry name" value="HisKA"/>
    <property type="match status" value="1"/>
</dbReference>
<dbReference type="InterPro" id="IPR001610">
    <property type="entry name" value="PAC"/>
</dbReference>
<dbReference type="Gene3D" id="3.40.50.2300">
    <property type="match status" value="1"/>
</dbReference>
<evidence type="ECO:0000256" key="6">
    <source>
        <dbReference type="ARBA" id="ARBA00022777"/>
    </source>
</evidence>
<dbReference type="Gene3D" id="1.10.287.130">
    <property type="match status" value="1"/>
</dbReference>
<dbReference type="CDD" id="cd00082">
    <property type="entry name" value="HisKA"/>
    <property type="match status" value="1"/>
</dbReference>
<dbReference type="Pfam" id="PF00512">
    <property type="entry name" value="HisKA"/>
    <property type="match status" value="1"/>
</dbReference>
<keyword evidence="4" id="KW-0808">Transferase</keyword>
<dbReference type="InterPro" id="IPR003594">
    <property type="entry name" value="HATPase_dom"/>
</dbReference>
<feature type="region of interest" description="Disordered" evidence="10">
    <location>
        <begin position="64"/>
        <end position="93"/>
    </location>
</feature>
<dbReference type="InterPro" id="IPR011006">
    <property type="entry name" value="CheY-like_superfamily"/>
</dbReference>
<dbReference type="SUPFAM" id="SSF55785">
    <property type="entry name" value="PYP-like sensor domain (PAS domain)"/>
    <property type="match status" value="2"/>
</dbReference>
<feature type="domain" description="Response regulatory" evidence="12">
    <location>
        <begin position="594"/>
        <end position="710"/>
    </location>
</feature>
<dbReference type="AlphaFoldDB" id="A0A1H2PK49"/>
<feature type="domain" description="PAC" evidence="14">
    <location>
        <begin position="285"/>
        <end position="337"/>
    </location>
</feature>
<evidence type="ECO:0000259" key="11">
    <source>
        <dbReference type="PROSITE" id="PS50109"/>
    </source>
</evidence>
<dbReference type="Pfam" id="PF13426">
    <property type="entry name" value="PAS_9"/>
    <property type="match status" value="1"/>
</dbReference>
<feature type="domain" description="PAS" evidence="13">
    <location>
        <begin position="210"/>
        <end position="255"/>
    </location>
</feature>
<dbReference type="InterPro" id="IPR003661">
    <property type="entry name" value="HisK_dim/P_dom"/>
</dbReference>
<dbReference type="SUPFAM" id="SSF52172">
    <property type="entry name" value="CheY-like"/>
    <property type="match status" value="1"/>
</dbReference>
<evidence type="ECO:0000259" key="13">
    <source>
        <dbReference type="PROSITE" id="PS50112"/>
    </source>
</evidence>
<name>A0A1H2PK49_9BURK</name>
<dbReference type="GO" id="GO:0000155">
    <property type="term" value="F:phosphorelay sensor kinase activity"/>
    <property type="evidence" value="ECO:0007669"/>
    <property type="project" value="InterPro"/>
</dbReference>
<evidence type="ECO:0000256" key="1">
    <source>
        <dbReference type="ARBA" id="ARBA00000085"/>
    </source>
</evidence>